<evidence type="ECO:0000313" key="3">
    <source>
        <dbReference type="Proteomes" id="UP000183063"/>
    </source>
</evidence>
<organism evidence="1 3">
    <name type="scientific">Rhizobium tibeticum</name>
    <dbReference type="NCBI Taxonomy" id="501024"/>
    <lineage>
        <taxon>Bacteria</taxon>
        <taxon>Pseudomonadati</taxon>
        <taxon>Pseudomonadota</taxon>
        <taxon>Alphaproteobacteria</taxon>
        <taxon>Hyphomicrobiales</taxon>
        <taxon>Rhizobiaceae</taxon>
        <taxon>Rhizobium/Agrobacterium group</taxon>
        <taxon>Rhizobium</taxon>
    </lineage>
</organism>
<dbReference type="STRING" id="501024.RTCCBAU85039_0863"/>
<gene>
    <name evidence="1" type="ORF">RTCCBAU85039_0863</name>
    <name evidence="2" type="ORF">SAMN05216228_100242</name>
</gene>
<dbReference type="Proteomes" id="UP000183063">
    <property type="component" value="Unassembled WGS sequence"/>
</dbReference>
<reference evidence="3" key="1">
    <citation type="submission" date="2016-10" db="EMBL/GenBank/DDBJ databases">
        <authorList>
            <person name="Wibberg D."/>
        </authorList>
    </citation>
    <scope>NUCLEOTIDE SEQUENCE [LARGE SCALE GENOMIC DNA]</scope>
</reference>
<protein>
    <submittedName>
        <fullName evidence="1">Uncharacterized protein</fullName>
    </submittedName>
</protein>
<proteinExistence type="predicted"/>
<sequence>MAEILTFPPKFRVVSDRFSPSIEEEIEIQMAEARRRHVAQAFEHVASANIDLVVANLCRKSGFEGLTDDTMIGLVHAMIDVIDALGCRNADLPLRRTLNEAIERMERAYAG</sequence>
<keyword evidence="4" id="KW-1185">Reference proteome</keyword>
<accession>A0A1H8DHX6</accession>
<reference evidence="1" key="3">
    <citation type="submission" date="2016-10" db="EMBL/GenBank/DDBJ databases">
        <authorList>
            <person name="de Groot N.N."/>
        </authorList>
    </citation>
    <scope>NUCLEOTIDE SEQUENCE [LARGE SCALE GENOMIC DNA]</scope>
    <source>
        <strain evidence="1">CCBAU85039</strain>
    </source>
</reference>
<name>A0A1H8DHX6_9HYPH</name>
<dbReference type="RefSeq" id="WP_072371231.1">
    <property type="nucleotide sequence ID" value="NZ_FNXB01000004.1"/>
</dbReference>
<dbReference type="Proteomes" id="UP000198939">
    <property type="component" value="Unassembled WGS sequence"/>
</dbReference>
<evidence type="ECO:0000313" key="2">
    <source>
        <dbReference type="EMBL" id="SEN06137.1"/>
    </source>
</evidence>
<dbReference type="AlphaFoldDB" id="A0A1H8DHX6"/>
<evidence type="ECO:0000313" key="1">
    <source>
        <dbReference type="EMBL" id="SEH51661.1"/>
    </source>
</evidence>
<reference evidence="2 4" key="2">
    <citation type="submission" date="2016-10" db="EMBL/GenBank/DDBJ databases">
        <authorList>
            <person name="Varghese N."/>
            <person name="Submissions S."/>
        </authorList>
    </citation>
    <scope>NUCLEOTIDE SEQUENCE [LARGE SCALE GENOMIC DNA]</scope>
    <source>
        <strain evidence="2 4">CGMCC 1.7071</strain>
    </source>
</reference>
<dbReference type="OrthoDB" id="8400876at2"/>
<dbReference type="EMBL" id="FNXB01000004">
    <property type="protein sequence ID" value="SEH51661.1"/>
    <property type="molecule type" value="Genomic_DNA"/>
</dbReference>
<dbReference type="EMBL" id="FOCV01000002">
    <property type="protein sequence ID" value="SEN06137.1"/>
    <property type="molecule type" value="Genomic_DNA"/>
</dbReference>
<evidence type="ECO:0000313" key="4">
    <source>
        <dbReference type="Proteomes" id="UP000198939"/>
    </source>
</evidence>